<keyword evidence="3" id="KW-1185">Reference proteome</keyword>
<feature type="transmembrane region" description="Helical" evidence="1">
    <location>
        <begin position="44"/>
        <end position="64"/>
    </location>
</feature>
<name>A0ABS6X3V7_9BACT</name>
<dbReference type="Pfam" id="PF13858">
    <property type="entry name" value="DUF4199"/>
    <property type="match status" value="1"/>
</dbReference>
<sequence>MENTSTSTVTTTNVGIRYGLLTGLIWIIVDVIMRATGLSFKYSIYLPVSLLVYIVGIVLAHRYFKQYNGGFMSFGQGVLITLVLALVSGLMAGIFNYIYLNFIDPDYVARARADMEAWMSTLPGVQEENIEKATANLNDEKMKSPTQILSTLGSNGVGGIIMGLIVSIFTKHKKPEFE</sequence>
<dbReference type="InterPro" id="IPR025250">
    <property type="entry name" value="DUF4199"/>
</dbReference>
<protein>
    <submittedName>
        <fullName evidence="2">DUF4199 domain-containing protein</fullName>
    </submittedName>
</protein>
<evidence type="ECO:0000256" key="1">
    <source>
        <dbReference type="SAM" id="Phobius"/>
    </source>
</evidence>
<evidence type="ECO:0000313" key="3">
    <source>
        <dbReference type="Proteomes" id="UP000826188"/>
    </source>
</evidence>
<feature type="transmembrane region" description="Helical" evidence="1">
    <location>
        <begin position="76"/>
        <end position="100"/>
    </location>
</feature>
<dbReference type="Proteomes" id="UP000826188">
    <property type="component" value="Unassembled WGS sequence"/>
</dbReference>
<accession>A0ABS6X3V7</accession>
<comment type="caution">
    <text evidence="2">The sequence shown here is derived from an EMBL/GenBank/DDBJ whole genome shotgun (WGS) entry which is preliminary data.</text>
</comment>
<organism evidence="2 3">
    <name type="scientific">Hymenobacter profundi</name>
    <dbReference type="NCBI Taxonomy" id="1982110"/>
    <lineage>
        <taxon>Bacteria</taxon>
        <taxon>Pseudomonadati</taxon>
        <taxon>Bacteroidota</taxon>
        <taxon>Cytophagia</taxon>
        <taxon>Cytophagales</taxon>
        <taxon>Hymenobacteraceae</taxon>
        <taxon>Hymenobacter</taxon>
    </lineage>
</organism>
<feature type="transmembrane region" description="Helical" evidence="1">
    <location>
        <begin position="148"/>
        <end position="169"/>
    </location>
</feature>
<reference evidence="2 3" key="1">
    <citation type="submission" date="2021-07" db="EMBL/GenBank/DDBJ databases">
        <title>Hymenobacter profundi sp. nov., isolated from deep-sea water.</title>
        <authorList>
            <person name="Kim M.K."/>
        </authorList>
    </citation>
    <scope>NUCLEOTIDE SEQUENCE [LARGE SCALE GENOMIC DNA]</scope>
    <source>
        <strain evidence="2 3">M2</strain>
    </source>
</reference>
<keyword evidence="1" id="KW-1133">Transmembrane helix</keyword>
<gene>
    <name evidence="2" type="ORF">KYK14_18300</name>
</gene>
<dbReference type="RefSeq" id="WP_219160843.1">
    <property type="nucleotide sequence ID" value="NZ_JAHWGL010000103.1"/>
</dbReference>
<dbReference type="EMBL" id="JAHWGL010000103">
    <property type="protein sequence ID" value="MBW3130520.1"/>
    <property type="molecule type" value="Genomic_DNA"/>
</dbReference>
<feature type="transmembrane region" description="Helical" evidence="1">
    <location>
        <begin position="15"/>
        <end position="32"/>
    </location>
</feature>
<keyword evidence="1" id="KW-0472">Membrane</keyword>
<proteinExistence type="predicted"/>
<evidence type="ECO:0000313" key="2">
    <source>
        <dbReference type="EMBL" id="MBW3130520.1"/>
    </source>
</evidence>
<keyword evidence="1" id="KW-0812">Transmembrane</keyword>